<feature type="coiled-coil region" evidence="14">
    <location>
        <begin position="359"/>
        <end position="386"/>
    </location>
</feature>
<dbReference type="SMART" id="SM00388">
    <property type="entry name" value="HisKA"/>
    <property type="match status" value="1"/>
</dbReference>
<dbReference type="Gene3D" id="1.10.287.130">
    <property type="match status" value="1"/>
</dbReference>
<proteinExistence type="predicted"/>
<dbReference type="Proteomes" id="UP000014060">
    <property type="component" value="Unassembled WGS sequence"/>
</dbReference>
<dbReference type="InterPro" id="IPR036097">
    <property type="entry name" value="HisK_dim/P_sf"/>
</dbReference>
<keyword evidence="7 15" id="KW-0812">Transmembrane</keyword>
<feature type="transmembrane region" description="Helical" evidence="15">
    <location>
        <begin position="305"/>
        <end position="324"/>
    </location>
</feature>
<evidence type="ECO:0000256" key="14">
    <source>
        <dbReference type="SAM" id="Coils"/>
    </source>
</evidence>
<dbReference type="Gene3D" id="6.10.340.10">
    <property type="match status" value="1"/>
</dbReference>
<dbReference type="Pfam" id="PF00512">
    <property type="entry name" value="HisKA"/>
    <property type="match status" value="1"/>
</dbReference>
<dbReference type="InterPro" id="IPR003661">
    <property type="entry name" value="HisK_dim/P_dom"/>
</dbReference>
<dbReference type="InterPro" id="IPR005467">
    <property type="entry name" value="His_kinase_dom"/>
</dbReference>
<evidence type="ECO:0000256" key="9">
    <source>
        <dbReference type="ARBA" id="ARBA00022777"/>
    </source>
</evidence>
<protein>
    <recommendedName>
        <fullName evidence="3">histidine kinase</fullName>
        <ecNumber evidence="3">2.7.13.3</ecNumber>
    </recommendedName>
</protein>
<evidence type="ECO:0000256" key="8">
    <source>
        <dbReference type="ARBA" id="ARBA00022741"/>
    </source>
</evidence>
<evidence type="ECO:0000256" key="15">
    <source>
        <dbReference type="SAM" id="Phobius"/>
    </source>
</evidence>
<evidence type="ECO:0000256" key="13">
    <source>
        <dbReference type="ARBA" id="ARBA00023136"/>
    </source>
</evidence>
<dbReference type="FunFam" id="3.30.565.10:FF:000006">
    <property type="entry name" value="Sensor histidine kinase WalK"/>
    <property type="match status" value="1"/>
</dbReference>
<evidence type="ECO:0000256" key="3">
    <source>
        <dbReference type="ARBA" id="ARBA00012438"/>
    </source>
</evidence>
<dbReference type="EMBL" id="AHCJ01000073">
    <property type="protein sequence ID" value="EOQ58539.1"/>
    <property type="molecule type" value="Genomic_DNA"/>
</dbReference>
<feature type="domain" description="Histidine kinase" evidence="16">
    <location>
        <begin position="400"/>
        <end position="613"/>
    </location>
</feature>
<dbReference type="InterPro" id="IPR003594">
    <property type="entry name" value="HATPase_dom"/>
</dbReference>
<evidence type="ECO:0000256" key="11">
    <source>
        <dbReference type="ARBA" id="ARBA00022989"/>
    </source>
</evidence>
<keyword evidence="8" id="KW-0547">Nucleotide-binding</keyword>
<keyword evidence="12" id="KW-0902">Two-component regulatory system</keyword>
<dbReference type="GO" id="GO:0000160">
    <property type="term" value="P:phosphorelay signal transduction system"/>
    <property type="evidence" value="ECO:0007669"/>
    <property type="project" value="UniProtKB-KW"/>
</dbReference>
<dbReference type="EMBL" id="AHCJ01000081">
    <property type="protein sequence ID" value="EOQ57999.1"/>
    <property type="molecule type" value="Genomic_DNA"/>
</dbReference>
<dbReference type="GO" id="GO:0004673">
    <property type="term" value="F:protein histidine kinase activity"/>
    <property type="evidence" value="ECO:0007669"/>
    <property type="project" value="UniProtKB-EC"/>
</dbReference>
<dbReference type="InterPro" id="IPR003660">
    <property type="entry name" value="HAMP_dom"/>
</dbReference>
<evidence type="ECO:0000256" key="12">
    <source>
        <dbReference type="ARBA" id="ARBA00023012"/>
    </source>
</evidence>
<evidence type="ECO:0000256" key="4">
    <source>
        <dbReference type="ARBA" id="ARBA00022475"/>
    </source>
</evidence>
<evidence type="ECO:0000313" key="20">
    <source>
        <dbReference type="Proteomes" id="UP000014060"/>
    </source>
</evidence>
<dbReference type="Gene3D" id="3.30.565.10">
    <property type="entry name" value="Histidine kinase-like ATPase, C-terminal domain"/>
    <property type="match status" value="1"/>
</dbReference>
<keyword evidence="4" id="KW-1003">Cell membrane</keyword>
<dbReference type="SMART" id="SM00304">
    <property type="entry name" value="HAMP"/>
    <property type="match status" value="1"/>
</dbReference>
<keyword evidence="10" id="KW-0067">ATP-binding</keyword>
<evidence type="ECO:0000256" key="1">
    <source>
        <dbReference type="ARBA" id="ARBA00000085"/>
    </source>
</evidence>
<feature type="domain" description="HAMP" evidence="17">
    <location>
        <begin position="326"/>
        <end position="378"/>
    </location>
</feature>
<dbReference type="SUPFAM" id="SSF158472">
    <property type="entry name" value="HAMP domain-like"/>
    <property type="match status" value="1"/>
</dbReference>
<comment type="subcellular location">
    <subcellularLocation>
        <location evidence="2">Cell membrane</location>
        <topology evidence="2">Multi-pass membrane protein</topology>
    </subcellularLocation>
</comment>
<evidence type="ECO:0000313" key="18">
    <source>
        <dbReference type="EMBL" id="EOQ57999.1"/>
    </source>
</evidence>
<dbReference type="PANTHER" id="PTHR45453:SF3">
    <property type="entry name" value="HISTIDINE KINASE"/>
    <property type="match status" value="1"/>
</dbReference>
<keyword evidence="5" id="KW-0597">Phosphoprotein</keyword>
<dbReference type="SMART" id="SM00387">
    <property type="entry name" value="HATPase_c"/>
    <property type="match status" value="1"/>
</dbReference>
<dbReference type="SUPFAM" id="SSF55874">
    <property type="entry name" value="ATPase domain of HSP90 chaperone/DNA topoisomerase II/histidine kinase"/>
    <property type="match status" value="1"/>
</dbReference>
<evidence type="ECO:0000256" key="6">
    <source>
        <dbReference type="ARBA" id="ARBA00022679"/>
    </source>
</evidence>
<dbReference type="InterPro" id="IPR050351">
    <property type="entry name" value="BphY/WalK/GraS-like"/>
</dbReference>
<dbReference type="CDD" id="cd06225">
    <property type="entry name" value="HAMP"/>
    <property type="match status" value="1"/>
</dbReference>
<dbReference type="SUPFAM" id="SSF47384">
    <property type="entry name" value="Homodimeric domain of signal transducing histidine kinase"/>
    <property type="match status" value="1"/>
</dbReference>
<dbReference type="GO" id="GO:0005524">
    <property type="term" value="F:ATP binding"/>
    <property type="evidence" value="ECO:0007669"/>
    <property type="project" value="UniProtKB-KW"/>
</dbReference>
<keyword evidence="11 15" id="KW-1133">Transmembrane helix</keyword>
<comment type="caution">
    <text evidence="19">The sequence shown here is derived from an EMBL/GenBank/DDBJ whole genome shotgun (WGS) entry which is preliminary data.</text>
</comment>
<evidence type="ECO:0000259" key="16">
    <source>
        <dbReference type="PROSITE" id="PS50109"/>
    </source>
</evidence>
<reference evidence="19 20" key="1">
    <citation type="submission" date="2013-01" db="EMBL/GenBank/DDBJ databases">
        <title>The Genome Sequence of Bacillus cereus TIAC219.</title>
        <authorList>
            <consortium name="The Broad Institute Genome Sequencing Platform"/>
            <consortium name="The Broad Institute Genome Sequencing Center for Infectious Disease"/>
            <person name="Feldgarden M."/>
            <person name="Van der Auwera G.A."/>
            <person name="Mahillon J."/>
            <person name="Duprez V."/>
            <person name="Timmery S."/>
            <person name="Mattelet C."/>
            <person name="Dierick K."/>
            <person name="Sun M."/>
            <person name="Yu Z."/>
            <person name="Zhu L."/>
            <person name="Hu X."/>
            <person name="Shank E.B."/>
            <person name="Swiecicka I."/>
            <person name="Hansen B.M."/>
            <person name="Andrup L."/>
            <person name="Walker B."/>
            <person name="Young S.K."/>
            <person name="Zeng Q."/>
            <person name="Gargeya S."/>
            <person name="Fitzgerald M."/>
            <person name="Haas B."/>
            <person name="Abouelleil A."/>
            <person name="Alvarado L."/>
            <person name="Arachchi H.M."/>
            <person name="Berlin A.M."/>
            <person name="Chapman S.B."/>
            <person name="Dewar J."/>
            <person name="Goldberg J."/>
            <person name="Griggs A."/>
            <person name="Gujja S."/>
            <person name="Hansen M."/>
            <person name="Howarth C."/>
            <person name="Imamovic A."/>
            <person name="Larimer J."/>
            <person name="McCowan C."/>
            <person name="Murphy C."/>
            <person name="Neiman D."/>
            <person name="Pearson M."/>
            <person name="Priest M."/>
            <person name="Roberts A."/>
            <person name="Saif S."/>
            <person name="Shea T."/>
            <person name="Sisk P."/>
            <person name="Sykes S."/>
            <person name="Wortman J."/>
            <person name="Nusbaum C."/>
            <person name="Birren B."/>
        </authorList>
    </citation>
    <scope>NUCLEOTIDE SEQUENCE [LARGE SCALE GENOMIC DNA]</scope>
    <source>
        <strain evidence="19 20">TIAC219</strain>
    </source>
</reference>
<dbReference type="Pfam" id="PF02518">
    <property type="entry name" value="HATPase_c"/>
    <property type="match status" value="1"/>
</dbReference>
<keyword evidence="9" id="KW-0418">Kinase</keyword>
<dbReference type="GO" id="GO:0005886">
    <property type="term" value="C:plasma membrane"/>
    <property type="evidence" value="ECO:0007669"/>
    <property type="project" value="UniProtKB-SubCell"/>
</dbReference>
<name>A0ABC9SRR0_BACCE</name>
<dbReference type="FunFam" id="1.10.287.130:FF:000001">
    <property type="entry name" value="Two-component sensor histidine kinase"/>
    <property type="match status" value="1"/>
</dbReference>
<dbReference type="AlphaFoldDB" id="A0ABC9SRR0"/>
<evidence type="ECO:0000256" key="7">
    <source>
        <dbReference type="ARBA" id="ARBA00022692"/>
    </source>
</evidence>
<organism evidence="19 20">
    <name type="scientific">Bacillus cereus TIAC219</name>
    <dbReference type="NCBI Taxonomy" id="718222"/>
    <lineage>
        <taxon>Bacteria</taxon>
        <taxon>Bacillati</taxon>
        <taxon>Bacillota</taxon>
        <taxon>Bacilli</taxon>
        <taxon>Bacillales</taxon>
        <taxon>Bacillaceae</taxon>
        <taxon>Bacillus</taxon>
        <taxon>Bacillus cereus group</taxon>
    </lineage>
</organism>
<dbReference type="PANTHER" id="PTHR45453">
    <property type="entry name" value="PHOSPHATE REGULON SENSOR PROTEIN PHOR"/>
    <property type="match status" value="1"/>
</dbReference>
<keyword evidence="14" id="KW-0175">Coiled coil</keyword>
<evidence type="ECO:0000313" key="19">
    <source>
        <dbReference type="EMBL" id="EOQ58539.1"/>
    </source>
</evidence>
<sequence length="615" mass="70936">MMRKKIVLQLFSLTFLLCCMIIATIFFGQMYVMKYLYIDKEKENVQKQLKQYYTFYEAHKQDENKLQSKELSYANQQGIMIARLDELANIKKLPSGDYYIKVVDKNDPNRTSKVAFNNLINAKKDMDSNFSIIITGLINKTTQTAIMDTASKGANKDIVVPTALSIKGYDGNFVAPTYYQIRKHMMSGVKNGIKVFSKEESAKYYYLEGLVTEISFPKYSDADSDNTLYSNEVFANRILQFQSDWISDKVKLHGKEWVQNEISINGIKYLETIKPLMKDGQVKEFIYTLSSLQPITNATDVMSDYYVYIVVFVLVLSLIVCLYYSRIITKPLLKINEATKKITKFEFQEKLSIKSKNEIGELSSNINQLSERMEGYINQLKTDLEREKKLEQTRKDFIAGVSHELKTPLSVMQISASMLQDGIAPEMNQYYWEALEKEIEKMNVLIDEMLNLAKYESGTYQIQMEKVNIGDLIQKTEKDLQVQIDEKSLQIKLNIDDVCVKGKLNLLEQVITNLFTNAIRYTDAKQTIVIDVKEEQHDVYIGFENKGSHIAEENIDKIWDQFYRVDKARKRVLSGTGLGLAIVKNIFELHAAKYGVTNTEDGVLFYFRLEKCDAK</sequence>
<dbReference type="InterPro" id="IPR036890">
    <property type="entry name" value="HATPase_C_sf"/>
</dbReference>
<evidence type="ECO:0000256" key="5">
    <source>
        <dbReference type="ARBA" id="ARBA00022553"/>
    </source>
</evidence>
<dbReference type="EC" id="2.7.13.3" evidence="3"/>
<keyword evidence="6" id="KW-0808">Transferase</keyword>
<dbReference type="CDD" id="cd00082">
    <property type="entry name" value="HisKA"/>
    <property type="match status" value="1"/>
</dbReference>
<evidence type="ECO:0000256" key="2">
    <source>
        <dbReference type="ARBA" id="ARBA00004651"/>
    </source>
</evidence>
<evidence type="ECO:0000259" key="17">
    <source>
        <dbReference type="PROSITE" id="PS50885"/>
    </source>
</evidence>
<keyword evidence="13 15" id="KW-0472">Membrane</keyword>
<dbReference type="PROSITE" id="PS50885">
    <property type="entry name" value="HAMP"/>
    <property type="match status" value="1"/>
</dbReference>
<evidence type="ECO:0000256" key="10">
    <source>
        <dbReference type="ARBA" id="ARBA00022840"/>
    </source>
</evidence>
<dbReference type="Pfam" id="PF00672">
    <property type="entry name" value="HAMP"/>
    <property type="match status" value="1"/>
</dbReference>
<gene>
    <name evidence="19" type="ORF">IAY_06828</name>
    <name evidence="18" type="ORF">IAY_07175</name>
</gene>
<dbReference type="PROSITE" id="PS50109">
    <property type="entry name" value="HIS_KIN"/>
    <property type="match status" value="1"/>
</dbReference>
<comment type="catalytic activity">
    <reaction evidence="1">
        <text>ATP + protein L-histidine = ADP + protein N-phospho-L-histidine.</text>
        <dbReference type="EC" id="2.7.13.3"/>
    </reaction>
</comment>
<accession>A0ABC9SRR0</accession>